<feature type="transmembrane region" description="Helical" evidence="6">
    <location>
        <begin position="92"/>
        <end position="110"/>
    </location>
</feature>
<dbReference type="KEGG" id="ckh:LVJ77_00795"/>
<dbReference type="NCBIfam" id="TIGR00901">
    <property type="entry name" value="2A0125"/>
    <property type="match status" value="1"/>
</dbReference>
<dbReference type="InterPro" id="IPR036259">
    <property type="entry name" value="MFS_trans_sf"/>
</dbReference>
<dbReference type="PANTHER" id="PTHR12778:SF10">
    <property type="entry name" value="MAJOR FACILITATOR SUPERFAMILY DOMAIN-CONTAINING PROTEIN 3"/>
    <property type="match status" value="1"/>
</dbReference>
<evidence type="ECO:0000256" key="4">
    <source>
        <dbReference type="ARBA" id="ARBA00022989"/>
    </source>
</evidence>
<dbReference type="SUPFAM" id="SSF103473">
    <property type="entry name" value="MFS general substrate transporter"/>
    <property type="match status" value="1"/>
</dbReference>
<reference evidence="7" key="1">
    <citation type="journal article" date="2022" name="Res Sq">
        <title>Evolution of multicellular longitudinally dividing oral cavity symbionts (Neisseriaceae).</title>
        <authorList>
            <person name="Nyongesa S."/>
            <person name="Weber P."/>
            <person name="Bernet E."/>
            <person name="Pullido F."/>
            <person name="Nieckarz M."/>
            <person name="Delaby M."/>
            <person name="Nieves C."/>
            <person name="Viehboeck T."/>
            <person name="Krause N."/>
            <person name="Rivera-Millot A."/>
            <person name="Nakamura A."/>
            <person name="Vischer N."/>
            <person name="VanNieuwenhze M."/>
            <person name="Brun Y."/>
            <person name="Cava F."/>
            <person name="Bulgheresi S."/>
            <person name="Veyrier F."/>
        </authorList>
    </citation>
    <scope>NUCLEOTIDE SEQUENCE</scope>
    <source>
        <strain evidence="7">17694</strain>
    </source>
</reference>
<evidence type="ECO:0000313" key="7">
    <source>
        <dbReference type="EMBL" id="UOP04931.1"/>
    </source>
</evidence>
<feature type="transmembrane region" description="Helical" evidence="6">
    <location>
        <begin position="321"/>
        <end position="346"/>
    </location>
</feature>
<comment type="subcellular location">
    <subcellularLocation>
        <location evidence="1">Membrane</location>
        <topology evidence="1">Multi-pass membrane protein</topology>
    </subcellularLocation>
</comment>
<feature type="transmembrane region" description="Helical" evidence="6">
    <location>
        <begin position="414"/>
        <end position="440"/>
    </location>
</feature>
<organism evidence="7 8">
    <name type="scientific">Conchiformibius kuhniae</name>
    <dbReference type="NCBI Taxonomy" id="211502"/>
    <lineage>
        <taxon>Bacteria</taxon>
        <taxon>Pseudomonadati</taxon>
        <taxon>Pseudomonadota</taxon>
        <taxon>Betaproteobacteria</taxon>
        <taxon>Neisseriales</taxon>
        <taxon>Neisseriaceae</taxon>
        <taxon>Conchiformibius</taxon>
    </lineage>
</organism>
<feature type="transmembrane region" description="Helical" evidence="6">
    <location>
        <begin position="21"/>
        <end position="46"/>
    </location>
</feature>
<keyword evidence="3 6" id="KW-0812">Transmembrane</keyword>
<keyword evidence="4 6" id="KW-1133">Transmembrane helix</keyword>
<reference evidence="7" key="2">
    <citation type="submission" date="2024-09" db="EMBL/GenBank/DDBJ databases">
        <authorList>
            <person name="Veyrier F.J."/>
        </authorList>
    </citation>
    <scope>NUCLEOTIDE SEQUENCE</scope>
    <source>
        <strain evidence="7">17694</strain>
    </source>
</reference>
<keyword evidence="2" id="KW-0813">Transport</keyword>
<feature type="transmembrane region" description="Helical" evidence="6">
    <location>
        <begin position="122"/>
        <end position="143"/>
    </location>
</feature>
<sequence>MNTPVAAPAGGWRIYFERRALTLLALGFSAGLPIAMIFSGLSFWLVEAGIERKTITMFSWAALGYAFKFVWSPLVDALPLPVLTRTLGTRRAWLLTAQLLVAAAMVLMAFTDPSLPGQITVMAAGAVLLGFASATQDICIDAYRIEIAPDDSAMQTVMSSTYVMGYRLGMVASGMGVLFLAAKLGSAKGQYLYQAWQYSYLAMALLMAVGIATTLLMREPPHSREHQPAAAGENLRLVLTFVLAVSAFVLAFRLAGAALPDINNAPLTAFALETLRLAGALAAALATGVLAVKAGLVSAATAQRTWITPVTDFFKRYGARAALLLALIGLYRISDIVAGVISNVFYADLGFSKEDVALAVKTFGVVMMVVGGLAGGILAQRFAIMKMMMLGAVAASVTNLLFILLAQHGGNTHLLYWVVGFDNFAAGLASTVFVAFLSALTNIRFSAVQYALFSSLMTLFPKVLGGYSGAMVDAMGYEGFFGFTAALTLPVLLLIWLADKKIFSPQHANHSNL</sequence>
<feature type="transmembrane region" description="Helical" evidence="6">
    <location>
        <begin position="390"/>
        <end position="408"/>
    </location>
</feature>
<dbReference type="PANTHER" id="PTHR12778">
    <property type="entry name" value="SOLUTE CARRIER FAMILY 33 ACETYL-COA TRANSPORTER -RELATED"/>
    <property type="match status" value="1"/>
</dbReference>
<evidence type="ECO:0000256" key="1">
    <source>
        <dbReference type="ARBA" id="ARBA00004141"/>
    </source>
</evidence>
<evidence type="ECO:0000256" key="6">
    <source>
        <dbReference type="SAM" id="Phobius"/>
    </source>
</evidence>
<feature type="transmembrane region" description="Helical" evidence="6">
    <location>
        <begin position="358"/>
        <end position="378"/>
    </location>
</feature>
<dbReference type="Proteomes" id="UP000831534">
    <property type="component" value="Chromosome"/>
</dbReference>
<feature type="transmembrane region" description="Helical" evidence="6">
    <location>
        <begin position="164"/>
        <end position="186"/>
    </location>
</feature>
<feature type="transmembrane region" description="Helical" evidence="6">
    <location>
        <begin position="279"/>
        <end position="300"/>
    </location>
</feature>
<feature type="transmembrane region" description="Helical" evidence="6">
    <location>
        <begin position="237"/>
        <end position="259"/>
    </location>
</feature>
<dbReference type="GO" id="GO:0035348">
    <property type="term" value="P:acetyl-CoA transmembrane transport"/>
    <property type="evidence" value="ECO:0007669"/>
    <property type="project" value="InterPro"/>
</dbReference>
<feature type="transmembrane region" description="Helical" evidence="6">
    <location>
        <begin position="198"/>
        <end position="217"/>
    </location>
</feature>
<dbReference type="Gene3D" id="1.20.1250.20">
    <property type="entry name" value="MFS general substrate transporter like domains"/>
    <property type="match status" value="2"/>
</dbReference>
<dbReference type="InterPro" id="IPR004752">
    <property type="entry name" value="AmpG_permease/AT-1"/>
</dbReference>
<evidence type="ECO:0000313" key="8">
    <source>
        <dbReference type="Proteomes" id="UP000831534"/>
    </source>
</evidence>
<dbReference type="RefSeq" id="WP_051255543.1">
    <property type="nucleotide sequence ID" value="NZ_CP091521.1"/>
</dbReference>
<evidence type="ECO:0000256" key="5">
    <source>
        <dbReference type="ARBA" id="ARBA00023136"/>
    </source>
</evidence>
<dbReference type="Pfam" id="PF13000">
    <property type="entry name" value="Acatn"/>
    <property type="match status" value="1"/>
</dbReference>
<feature type="transmembrane region" description="Helical" evidence="6">
    <location>
        <begin position="479"/>
        <end position="498"/>
    </location>
</feature>
<keyword evidence="5 6" id="KW-0472">Membrane</keyword>
<dbReference type="GO" id="GO:0016020">
    <property type="term" value="C:membrane"/>
    <property type="evidence" value="ECO:0007669"/>
    <property type="project" value="UniProtKB-SubCell"/>
</dbReference>
<dbReference type="AlphaFoldDB" id="A0A8T9MUN8"/>
<name>A0A8T9MUN8_9NEIS</name>
<dbReference type="InterPro" id="IPR024371">
    <property type="entry name" value="AcetylCoA_trans_1-like"/>
</dbReference>
<keyword evidence="8" id="KW-1185">Reference proteome</keyword>
<accession>A0A8T9MUN8</accession>
<evidence type="ECO:0000256" key="2">
    <source>
        <dbReference type="ARBA" id="ARBA00022448"/>
    </source>
</evidence>
<dbReference type="EMBL" id="CP091521">
    <property type="protein sequence ID" value="UOP04931.1"/>
    <property type="molecule type" value="Genomic_DNA"/>
</dbReference>
<proteinExistence type="predicted"/>
<feature type="transmembrane region" description="Helical" evidence="6">
    <location>
        <begin position="447"/>
        <end position="467"/>
    </location>
</feature>
<dbReference type="GO" id="GO:0008521">
    <property type="term" value="F:acetyl-CoA transmembrane transporter activity"/>
    <property type="evidence" value="ECO:0007669"/>
    <property type="project" value="InterPro"/>
</dbReference>
<feature type="transmembrane region" description="Helical" evidence="6">
    <location>
        <begin position="58"/>
        <end position="80"/>
    </location>
</feature>
<gene>
    <name evidence="7" type="ORF">LVJ77_00795</name>
</gene>
<evidence type="ECO:0000256" key="3">
    <source>
        <dbReference type="ARBA" id="ARBA00022692"/>
    </source>
</evidence>
<protein>
    <submittedName>
        <fullName evidence="7">MFS transporter</fullName>
    </submittedName>
</protein>